<accession>A0A9P8EMK4</accession>
<sequence>MSTNRYIDYQRNYMASIKFDRLALPPKLTINDLPTLLFATILSHALPERRDGFIPSILNTAKMFKKTSTARPTPGYLLVNKRFSRIGRQVWLQTDFSHVYINSWAPLHKGLISSASTMSFVVLSLDIRRGDRALNEKLVPSAFGAKLRELLHEMKNLEVLMIRVWHGIGSLAPVSEIIMNNFSGVRVRQAVNIASILSLEGGVDHDRGCPGLLTDYYIKNFMSHLLHVPMREIPKPTTAYLDESEPLLKIPIWRGCAATRRSAQGSWMPAKVERQPEEGQEVRSAEEDEALNRLLKARMRNVPWVKDAVRARERQQKAQEKKKKKKGAGEEKSEGLVKEKPDLERSSTQSSHDVRIRVRITKNDEMNGAEDSEMPDAGNESDGSSILSVITPPSNVLRTYTAIDPPQLPHFTIINGQSHETDWHKHSWRYTARKDPHGIGFEVRQLDIDKFDGYEVPDWNNLFYWPPKYNLGPPTHDSDWHGLIAKWGLPVLEKAGFLNYYPADDDDYAEPVGRLASARSPHGVDDKRIHPVFRKDMWPDIDDDQYQLLEPALLLASALLDDPGTLAFFYAISDLQSMTEFEDEVHGKCKVANVPAALSNAQETEVYRKIIAMRNWLEWRFAPAPEMVKANAVALTDWRDDSNGNRLKASNEHCSQSTIYVCQTFLDILQRYDDDFSNQTDNHKEALEALLDTAHVPESRRPKQIDPISAYERTNFQLAETIVHEFCHAFNGAYFPDRDDGTPTEPWIQGNRSNELGHALIVHLIGGDPSAMLRFSDSKLQELEQGCSIPFGFWFAKQWDLWRDKAGAERTTTADKNQAFNTAQVFYPVPQKYIHNMNTKETWIHQVPRYGLAALILPRLEEWAIAQRRSS</sequence>
<dbReference type="AlphaFoldDB" id="A0A9P8EMK4"/>
<feature type="region of interest" description="Disordered" evidence="1">
    <location>
        <begin position="306"/>
        <end position="384"/>
    </location>
</feature>
<feature type="compositionally biased region" description="Basic and acidic residues" evidence="1">
    <location>
        <begin position="271"/>
        <end position="285"/>
    </location>
</feature>
<reference evidence="2" key="2">
    <citation type="submission" date="2021-08" db="EMBL/GenBank/DDBJ databases">
        <authorList>
            <person name="Gostincar C."/>
            <person name="Sun X."/>
            <person name="Song Z."/>
            <person name="Gunde-Cimerman N."/>
        </authorList>
    </citation>
    <scope>NUCLEOTIDE SEQUENCE</scope>
    <source>
        <strain evidence="2">EXF-9911</strain>
    </source>
</reference>
<proteinExistence type="predicted"/>
<reference evidence="2" key="1">
    <citation type="journal article" date="2021" name="J Fungi (Basel)">
        <title>Virulence traits and population genomics of the black yeast Aureobasidium melanogenum.</title>
        <authorList>
            <person name="Cernosa A."/>
            <person name="Sun X."/>
            <person name="Gostincar C."/>
            <person name="Fang C."/>
            <person name="Gunde-Cimerman N."/>
            <person name="Song Z."/>
        </authorList>
    </citation>
    <scope>NUCLEOTIDE SEQUENCE</scope>
    <source>
        <strain evidence="2">EXF-9911</strain>
    </source>
</reference>
<feature type="compositionally biased region" description="Basic and acidic residues" evidence="1">
    <location>
        <begin position="352"/>
        <end position="365"/>
    </location>
</feature>
<name>A0A9P8EMK4_AURME</name>
<dbReference type="EMBL" id="JAHFXF010000197">
    <property type="protein sequence ID" value="KAG9693325.1"/>
    <property type="molecule type" value="Genomic_DNA"/>
</dbReference>
<feature type="non-terminal residue" evidence="2">
    <location>
        <position position="871"/>
    </location>
</feature>
<evidence type="ECO:0000256" key="1">
    <source>
        <dbReference type="SAM" id="MobiDB-lite"/>
    </source>
</evidence>
<dbReference type="Proteomes" id="UP000779574">
    <property type="component" value="Unassembled WGS sequence"/>
</dbReference>
<protein>
    <submittedName>
        <fullName evidence="2">Uncharacterized protein</fullName>
    </submittedName>
</protein>
<feature type="compositionally biased region" description="Basic and acidic residues" evidence="1">
    <location>
        <begin position="307"/>
        <end position="319"/>
    </location>
</feature>
<dbReference type="OrthoDB" id="10254945at2759"/>
<feature type="compositionally biased region" description="Basic and acidic residues" evidence="1">
    <location>
        <begin position="327"/>
        <end position="345"/>
    </location>
</feature>
<evidence type="ECO:0000313" key="3">
    <source>
        <dbReference type="Proteomes" id="UP000779574"/>
    </source>
</evidence>
<evidence type="ECO:0000313" key="2">
    <source>
        <dbReference type="EMBL" id="KAG9693325.1"/>
    </source>
</evidence>
<organism evidence="2 3">
    <name type="scientific">Aureobasidium melanogenum</name>
    <name type="common">Aureobasidium pullulans var. melanogenum</name>
    <dbReference type="NCBI Taxonomy" id="46634"/>
    <lineage>
        <taxon>Eukaryota</taxon>
        <taxon>Fungi</taxon>
        <taxon>Dikarya</taxon>
        <taxon>Ascomycota</taxon>
        <taxon>Pezizomycotina</taxon>
        <taxon>Dothideomycetes</taxon>
        <taxon>Dothideomycetidae</taxon>
        <taxon>Dothideales</taxon>
        <taxon>Saccotheciaceae</taxon>
        <taxon>Aureobasidium</taxon>
    </lineage>
</organism>
<gene>
    <name evidence="2" type="ORF">KCU76_g6051</name>
</gene>
<comment type="caution">
    <text evidence="2">The sequence shown here is derived from an EMBL/GenBank/DDBJ whole genome shotgun (WGS) entry which is preliminary data.</text>
</comment>
<feature type="region of interest" description="Disordered" evidence="1">
    <location>
        <begin position="264"/>
        <end position="286"/>
    </location>
</feature>